<dbReference type="AlphaFoldDB" id="A0A151R4H3"/>
<dbReference type="Gramene" id="C.cajan_39699.t">
    <property type="protein sequence ID" value="C.cajan_39699.t.cds1"/>
    <property type="gene ID" value="C.cajan_39699"/>
</dbReference>
<dbReference type="Proteomes" id="UP000075243">
    <property type="component" value="Unassembled WGS sequence"/>
</dbReference>
<reference evidence="1" key="1">
    <citation type="journal article" date="2012" name="Nat. Biotechnol.">
        <title>Draft genome sequence of pigeonpea (Cajanus cajan), an orphan legume crop of resource-poor farmers.</title>
        <authorList>
            <person name="Varshney R.K."/>
            <person name="Chen W."/>
            <person name="Li Y."/>
            <person name="Bharti A.K."/>
            <person name="Saxena R.K."/>
            <person name="Schlueter J.A."/>
            <person name="Donoghue M.T."/>
            <person name="Azam S."/>
            <person name="Fan G."/>
            <person name="Whaley A.M."/>
            <person name="Farmer A.D."/>
            <person name="Sheridan J."/>
            <person name="Iwata A."/>
            <person name="Tuteja R."/>
            <person name="Penmetsa R.V."/>
            <person name="Wu W."/>
            <person name="Upadhyaya H.D."/>
            <person name="Yang S.P."/>
            <person name="Shah T."/>
            <person name="Saxena K.B."/>
            <person name="Michael T."/>
            <person name="McCombie W.R."/>
            <person name="Yang B."/>
            <person name="Zhang G."/>
            <person name="Yang H."/>
            <person name="Wang J."/>
            <person name="Spillane C."/>
            <person name="Cook D.R."/>
            <person name="May G.D."/>
            <person name="Xu X."/>
            <person name="Jackson S.A."/>
        </authorList>
    </citation>
    <scope>NUCLEOTIDE SEQUENCE [LARGE SCALE GENOMIC DNA]</scope>
</reference>
<evidence type="ECO:0000313" key="1">
    <source>
        <dbReference type="EMBL" id="KYP37423.1"/>
    </source>
</evidence>
<dbReference type="EMBL" id="KQ484107">
    <property type="protein sequence ID" value="KYP37423.1"/>
    <property type="molecule type" value="Genomic_DNA"/>
</dbReference>
<proteinExistence type="predicted"/>
<gene>
    <name evidence="1" type="ORF">KK1_041383</name>
</gene>
<accession>A0A151R4H3</accession>
<evidence type="ECO:0000313" key="2">
    <source>
        <dbReference type="Proteomes" id="UP000075243"/>
    </source>
</evidence>
<organism evidence="1 2">
    <name type="scientific">Cajanus cajan</name>
    <name type="common">Pigeon pea</name>
    <name type="synonym">Cajanus indicus</name>
    <dbReference type="NCBI Taxonomy" id="3821"/>
    <lineage>
        <taxon>Eukaryota</taxon>
        <taxon>Viridiplantae</taxon>
        <taxon>Streptophyta</taxon>
        <taxon>Embryophyta</taxon>
        <taxon>Tracheophyta</taxon>
        <taxon>Spermatophyta</taxon>
        <taxon>Magnoliopsida</taxon>
        <taxon>eudicotyledons</taxon>
        <taxon>Gunneridae</taxon>
        <taxon>Pentapetalae</taxon>
        <taxon>rosids</taxon>
        <taxon>fabids</taxon>
        <taxon>Fabales</taxon>
        <taxon>Fabaceae</taxon>
        <taxon>Papilionoideae</taxon>
        <taxon>50 kb inversion clade</taxon>
        <taxon>NPAAA clade</taxon>
        <taxon>indigoferoid/millettioid clade</taxon>
        <taxon>Phaseoleae</taxon>
        <taxon>Cajanus</taxon>
    </lineage>
</organism>
<name>A0A151R4H3_CAJCA</name>
<protein>
    <submittedName>
        <fullName evidence="1">Uncharacterized protein</fullName>
    </submittedName>
</protein>
<sequence length="85" mass="10066">MITCLEDMRVRDIIDIEHRCWNSSLMNVLFNIEDSKVIHTIPLSNRESDDQNFWKWSKDDTYTVCFAYHGYITTCNSNGSVEGRW</sequence>
<keyword evidence="2" id="KW-1185">Reference proteome</keyword>